<dbReference type="PROSITE" id="PS50853">
    <property type="entry name" value="FN3"/>
    <property type="match status" value="1"/>
</dbReference>
<dbReference type="SUPFAM" id="SSF49299">
    <property type="entry name" value="PKD domain"/>
    <property type="match status" value="1"/>
</dbReference>
<dbReference type="InterPro" id="IPR035234">
    <property type="entry name" value="IgGFc-bd_N"/>
</dbReference>
<dbReference type="Pfam" id="PF13229">
    <property type="entry name" value="Beta_helix"/>
    <property type="match status" value="1"/>
</dbReference>
<dbReference type="Proteomes" id="UP000186917">
    <property type="component" value="Unassembled WGS sequence"/>
</dbReference>
<evidence type="ECO:0000259" key="3">
    <source>
        <dbReference type="PROSITE" id="PS50853"/>
    </source>
</evidence>
<dbReference type="Pfam" id="PF17517">
    <property type="entry name" value="IgGFc_binding"/>
    <property type="match status" value="1"/>
</dbReference>
<dbReference type="Pfam" id="PF19081">
    <property type="entry name" value="Ig_7"/>
    <property type="match status" value="1"/>
</dbReference>
<dbReference type="CDD" id="cd00063">
    <property type="entry name" value="FN3"/>
    <property type="match status" value="1"/>
</dbReference>
<dbReference type="KEGG" id="fln:FLA_0937"/>
<dbReference type="Gene3D" id="2.60.40.10">
    <property type="entry name" value="Immunoglobulins"/>
    <property type="match status" value="2"/>
</dbReference>
<gene>
    <name evidence="4" type="ORF">SAMN05421788_113109</name>
</gene>
<dbReference type="PANTHER" id="PTHR46534">
    <property type="entry name" value="IGGFC_BINDING DOMAIN-CONTAINING PROTEIN"/>
    <property type="match status" value="1"/>
</dbReference>
<name>A0A173MBM9_9BACT</name>
<evidence type="ECO:0000313" key="5">
    <source>
        <dbReference type="Proteomes" id="UP000186917"/>
    </source>
</evidence>
<dbReference type="SMART" id="SM00722">
    <property type="entry name" value="CASH"/>
    <property type="match status" value="5"/>
</dbReference>
<dbReference type="InterPro" id="IPR026341">
    <property type="entry name" value="T9SS_type_B"/>
</dbReference>
<feature type="signal peptide" evidence="2">
    <location>
        <begin position="1"/>
        <end position="28"/>
    </location>
</feature>
<protein>
    <submittedName>
        <fullName evidence="4">Gliding motility-associated C-terminal domain-containing protein</fullName>
    </submittedName>
</protein>
<dbReference type="SUPFAM" id="SSF49265">
    <property type="entry name" value="Fibronectin type III"/>
    <property type="match status" value="1"/>
</dbReference>
<dbReference type="Pfam" id="PF13585">
    <property type="entry name" value="CHU_C"/>
    <property type="match status" value="1"/>
</dbReference>
<reference evidence="5" key="1">
    <citation type="submission" date="2017-01" db="EMBL/GenBank/DDBJ databases">
        <authorList>
            <person name="Varghese N."/>
            <person name="Submissions S."/>
        </authorList>
    </citation>
    <scope>NUCLEOTIDE SEQUENCE [LARGE SCALE GENOMIC DNA]</scope>
    <source>
        <strain evidence="5">DSM 21054</strain>
    </source>
</reference>
<dbReference type="Gene3D" id="2.160.20.10">
    <property type="entry name" value="Single-stranded right-handed beta-helix, Pectin lyase-like"/>
    <property type="match status" value="5"/>
</dbReference>
<sequence>MTQLYTGRTFRKRLLLMAMMLSASFSMAQNTVQIGAGTSVPANTLYGPVYRYSSTSTTSASRCDMVFTEAEMAAAGIPNGAIITAVAFNKTNVANFTANTTTHAMLMANTTNTTLATTATWAGIQTTHTQVYSSTSFNVPSAAGWVSWSITPFVYTGKALEIATETSMAGSGGATDNFAWQYTTGTADKIVGVASLGATLNGTVTDYKYRPNIRITYTAPGPCTTPPVPGKASVSATKLCAGSPLLLSLTGNNYGTGLTITWQSAAAAAGPYADISTAGNTASYSTVAVAGVQYYRAAVTCSGNTQYSDTVSVNGTAGLAGGTYTIDASSPTNGTNYTSFADAVAALSCGITGPVVFNVTPGGPVYNEQVIIPEILGASVINTITFKGNGNTLSFASSNTNERAVLKLNGADHVIIDSLIINATGTSSSQYGFGVQLINNADSNIIRNCSINVTTSSTSSNYSGVVINASAASATTSGSTLCDGNLIIGNTVVGGYYGMTMVGGFGSLIEANRFVNNQVKDFYFYGIYAYYISNAVIEGNSISRPDRTSLSTFYGIYLGDGTVGAQVIKNRLFNPTGADNTSTAAVYGIYLSFTSGTAIAPNLVANNLVYDINGAGSIYALYEYDAPYSHFYHNTISLDNTANTSSNITRGYYESFTADGVELKNNIISVTRGGTGSNYAVYIFSGTTLASDYNNLYVASGSNYAVGYIDGTYTSLADWQAASGLDGGSVSVDPQFTQAAAGIYLPGNAAAFNNLGDAVGVTTDINGATRSDVVPDLGAYENTVNVCVTPPLPGKVSGPSSVGVNTPFSLSLKNGSSGTGQTYQWQISLDHITFTNISGATVARLTTTQMQDSAFYRCLVTCGGNMAVSDTLKVSATYIYCSAVPSSTIDTEIFGVTLNGVKNASDCTTPATGVGSVLNRYSNFQDKGVLTHVTQGASATFSVDQDDCTPSTYYSAAVAIWIDYNRDGDFNDPDEKVFVEDALTLGPRTISGKFKIPLSATAGITTMRVILAEGYSGTSLVPCLSYTYGETEDYLIQIDAAVPCAGTPVAGTTTSTKLYACPSEAFALDVSGVSTASGLTYQWQTSADNNTWTNINGKVSDHVDTSQQVTTYYRYIVTCANGGLAGVAAPVKVTSPGIVSGTYSIDNTQPASATNFTTFKDAYDYIKCGINGPVVFNVAPGSVPYNEQLIMQPVPGASAVNTITFNGNGAALTYKSTNSNERAVIKLNGADHVIFDSLIINATGSTSAEYGFGVQLLNDADSNIVRKCTINITTASTSSNYAGVVISASATSATTTGTTACDGNVFANNSITGGYYGMTLVGGSGSNIYHNRFVNNTVKDFYYYGIYILYTGHAIIEGNSISRPNRSDVSLFYGIRVGSDNIMDSVVRNRIFNTMGASKTNTSTQYGIYIASTNAKADSATVFANNLMYDFNGAGTVYAFYNSGSPNTRYYHNTLSLDNTKNTSDASTYGFYQSSTASNVEFKNNIITLSRGGTGKNYGIYLATSASVVTIDYNNYFKADSSNNYTGYSNSTDYKDLIDWQNGTSKDAHSVVFDPEYLDKSQGDYKPMSNLLDNLGTALGVSNDINQAARSVTTPDMGAYEYVAIPCTTPPVPGTVVSSVDPACLNVPFTLSINGGVTGYGQTYQWQSSADNTNWNNIATATNRSLTTTQGVSTYYRIVYTCGTNSVPSTAVRVTTPTLVSGTFTIDKTQPATPTRFQSFNDAYNFLRCGINGPVVFNVAPGTGPYNEQLVMEYVQGVSAVNTITFNGNGNTIRFASTNGSERAVIKLKGSKHVIFDSLVIDARSGDYAYGVQLTANSDSNTVRRCVINALQTSTSDQYAGIVISGSETDPVGTGIVLSDDNNFEYNKINGGYYGITLAATFTNGGNGRNRFMGNTIMDFYATGIYVAGSYGTIIDSNSISRPNRTTVTEFKGIYFTAQKNTGCYITRNRIFNPFGNATSSTDAFYGIYFNNSDGSTGGSTYNENTVSNNLIYGVNGAGAAYGIANTGSDYAYYYHNTVVLDNESTTSTATNRGFYQTTTATGLIFANNLIAISAAGTGTKHCIYLGGILPLAMDYNDYYISSIAGTNAVGYYGASQARLSDWVTAVGNGMERASVSSIPSFVDAANGNYTPGNAGLNNKGAFVGVTNDIVNVVRSASTPDIGAYEFTPPPCSVPPVNGKVLIAPASVCQNKKVYLSMDIRAYGEGQTFQWQTAKTLTGAFENMGKPMLAADTVINSDTTLYYRVVASCGTNTVYSDTVQLIVSPAMPGGTYTINKTLATDYVPGKAGGNFASFADAKTAMGCGITGGPIVFNVAANTGPYNEKLALDSIAGVTAINTITFNGNGNTITANSSTSTDRAVITLNGADHITFDNLVIDAGTGTYGYGVQLLNNADSNTFRNNTIKTSVTGTTSNFAGVVINASASAAVTTGNTLCDANLFENNTITGGNYGITVVGGTAVASYINNNRFAGNTIKDFYTQGMYVVGTANTVVEGNTFTRSARTTNPASIYGIYVTDAVSNRLVIRKNRFTRFLAATPAATATSYAIYHNSQDASVGNEDTVVNNLVYNLGGSGAQYGFYNLSADNVFYYHNTIALDDTLKVTAVTTGFYQSGVATGLRFKNNIVTVTRGGAGNKYGMYRNTTASEIEANKNDYYIKGINAYTGFYNAVNLVTVDQLKAATGQDTNSVTGNPLYTDSATGNFKPQLVYINDMGLPLNVASDIENAVRSTTKPDIGAYEFNAALCANPLVPGTAILSPASGLCLEKPVQLDITGHSPLGSITFQWEASPDGTNNWKAISQVQYSPAYDTVTTINSYYRAKVVCETATEYTNVIQIGLNNIMPAGTYTINSSAPATYVPGVAGGNFQSFNSAVQAMGCGVGGKVVINVLPGTNGVYNEQLLIPYVAGTSAANTVTFQSENGVASSANLSFAGTAAKNYTLRFDSTQNFIFKNLTITAQSTDYGRAVDVVNGAAADSIVGNTIVAPAVTTTTNATAGIYVNGNKGNKLVLKGNAISNGAYGIYFAGTSATLLSGKLHVIDSNQVVGTYVAGIYAAFANSLAITNNTVTLKGVMSSNASGISTSYADTALQVRGNQVHINQVTSASVNGIYILNTRSSMVSNTAVVAGNRVMADSNNTANIYGITVSASAGVQVVNNVSAINSGGNLVYGLYSLNNTGVVNYYNNSSNITTTGTRGYPGYFTQTASTALDVRNNIFSNKGGGKALFVNNPALFNGDYNMEYTSGTSLVEVSSGTVTTFATLAEWKNTWNWDASSISYEPAFANSSTLRPDINNPDVWAMHGRGVQIKGNNYDYDNNVRIEERALGVPDLGAYEFYPQTVPTVLSATPAVPVPNTTQVFTYGTDTVMRIAWDNAVPTGVSVRRYSGVVPQGLPAGMDSMYFYTQVEVTGSNDQKYNAQLYYVDSWQGSVADQNRIGMGRTTAANAWVVGAASTVDIRKKEISQNAMLYMDRFTGLINAYAQPVAEDSSSNRGRDFWVGYQRSNGFTGPDGGYQTMKIYMGAGDEPANVTITIEGSNGTPWVRNYYVPANSAITSDDMPTTNPNDARLFTEGLYQKQGIHIVSDVPIVAYAHVFESTNSGATLLMPTAVWGYEYYTLSSRQYYSTSGSASAFHVVAQHDNTWVEINPSKPTLNGWTKNGGTRPNGSYLVKLNKGDAYQVLGGVLSGAEGQDLTGSYVKSISNDAGECFPIGVFAGSTRTAIGCGTTTGGNGDYIIQQIFPYQAWGTKYATAPTSMQDGPSASYLMLNIYRVMVKDTATIVKRNGTPIAKTELINNKYYQFESSEGEYIESDKPVMVAQYMTSSGVCGVIGYSDPEMFYISPVQQAVKRSQFYRNDRYSIENNFITLVIPTEGLATLKIDKVNYLAYPAADRYVYTHPHLPGYSIVTKKWEAGAGSSVVESDMPFTGMVYGVGSAESYGYNIGTLVKNLNNLSTVNTSFNTGANPTDYTCKGAPFNMTILLPIAPETLTWQFSKVPKLSPAVDSVQNNPVPVDTVTVEGVTYYAYTVKQQFIIDTTGIINVPVSYTSPLIEKCSGIETGVVTLQILPAPETDFSVVFPGGVTVGCEGSEVTLTGDVITANGIALSEWQWTFPGNATATGQIQKHVFNGADSFAVTLRGVTADGCVSDTTKYVVVKPRPVPVVTKDSIPVCAGDTTTFTVDSVAADITYNWYDAATGGTLVHTGLSFTTSASTPLPATYYVEGVSAGSCASVSRKKVTVYGVNQLDKPVVSGTSTPISITFTWTAVSGATGYEVSIDGGTTWITPSSGATGTTHVIEGLTPFTEVTILVRALGVTACQLSVSDAVTEKTTTNDVFVGNAFTPNGDGINDVFIIQGYAIKEMKFMVFNQWGEKLAETVNPVMDANGAHVVWDGRYKGKLQPSGVYMYVAQILLINGETVQKKGAINLIR</sequence>
<dbReference type="EMBL" id="FTOR01000013">
    <property type="protein sequence ID" value="SIT33762.1"/>
    <property type="molecule type" value="Genomic_DNA"/>
</dbReference>
<proteinExistence type="predicted"/>
<dbReference type="InterPro" id="IPR006633">
    <property type="entry name" value="Carb-bd_sugar_hydrolysis-dom"/>
</dbReference>
<dbReference type="InterPro" id="IPR044023">
    <property type="entry name" value="Ig_7"/>
</dbReference>
<dbReference type="InterPro" id="IPR036116">
    <property type="entry name" value="FN3_sf"/>
</dbReference>
<keyword evidence="5" id="KW-1185">Reference proteome</keyword>
<dbReference type="InterPro" id="IPR003961">
    <property type="entry name" value="FN3_dom"/>
</dbReference>
<dbReference type="NCBIfam" id="TIGR04131">
    <property type="entry name" value="Bac_Flav_CTERM"/>
    <property type="match status" value="1"/>
</dbReference>
<dbReference type="InterPro" id="IPR039448">
    <property type="entry name" value="Beta_helix"/>
</dbReference>
<dbReference type="SUPFAM" id="SSF51126">
    <property type="entry name" value="Pectin lyase-like"/>
    <property type="match status" value="5"/>
</dbReference>
<feature type="chain" id="PRO_5030022706" evidence="2">
    <location>
        <begin position="29"/>
        <end position="4418"/>
    </location>
</feature>
<organism evidence="4 5">
    <name type="scientific">Filimonas lacunae</name>
    <dbReference type="NCBI Taxonomy" id="477680"/>
    <lineage>
        <taxon>Bacteria</taxon>
        <taxon>Pseudomonadati</taxon>
        <taxon>Bacteroidota</taxon>
        <taxon>Chitinophagia</taxon>
        <taxon>Chitinophagales</taxon>
        <taxon>Chitinophagaceae</taxon>
        <taxon>Filimonas</taxon>
    </lineage>
</organism>
<keyword evidence="1" id="KW-0677">Repeat</keyword>
<evidence type="ECO:0000256" key="1">
    <source>
        <dbReference type="ARBA" id="ARBA00022737"/>
    </source>
</evidence>
<dbReference type="InterPro" id="IPR012334">
    <property type="entry name" value="Pectin_lyas_fold"/>
</dbReference>
<dbReference type="STRING" id="477680.SAMN05421788_113109"/>
<dbReference type="PANTHER" id="PTHR46534:SF1">
    <property type="entry name" value="IGGFC-BINDING PROTEIN N-TERMINAL DOMAIN-CONTAINING PROTEIN"/>
    <property type="match status" value="1"/>
</dbReference>
<dbReference type="SMART" id="SM00710">
    <property type="entry name" value="PbH1"/>
    <property type="match status" value="31"/>
</dbReference>
<keyword evidence="2" id="KW-0732">Signal</keyword>
<evidence type="ECO:0000256" key="2">
    <source>
        <dbReference type="SAM" id="SignalP"/>
    </source>
</evidence>
<dbReference type="OrthoDB" id="599561at2"/>
<evidence type="ECO:0000313" key="4">
    <source>
        <dbReference type="EMBL" id="SIT33762.1"/>
    </source>
</evidence>
<dbReference type="RefSeq" id="WP_144264174.1">
    <property type="nucleotide sequence ID" value="NZ_AP017422.1"/>
</dbReference>
<dbReference type="InterPro" id="IPR011050">
    <property type="entry name" value="Pectin_lyase_fold/virulence"/>
</dbReference>
<accession>A0A173MBM9</accession>
<dbReference type="InterPro" id="IPR045474">
    <property type="entry name" value="GEVED"/>
</dbReference>
<feature type="domain" description="Fibronectin type-III" evidence="3">
    <location>
        <begin position="4234"/>
        <end position="4323"/>
    </location>
</feature>
<dbReference type="Pfam" id="PF20009">
    <property type="entry name" value="GEVED"/>
    <property type="match status" value="1"/>
</dbReference>
<dbReference type="InterPro" id="IPR035986">
    <property type="entry name" value="PKD_dom_sf"/>
</dbReference>
<dbReference type="InterPro" id="IPR013783">
    <property type="entry name" value="Ig-like_fold"/>
</dbReference>
<dbReference type="InterPro" id="IPR006626">
    <property type="entry name" value="PbH1"/>
</dbReference>